<organism evidence="7 8">
    <name type="scientific">Ilumatobacter coccineus (strain NBRC 103263 / KCTC 29153 / YM16-304)</name>
    <dbReference type="NCBI Taxonomy" id="1313172"/>
    <lineage>
        <taxon>Bacteria</taxon>
        <taxon>Bacillati</taxon>
        <taxon>Actinomycetota</taxon>
        <taxon>Acidimicrobiia</taxon>
        <taxon>Acidimicrobiales</taxon>
        <taxon>Ilumatobacteraceae</taxon>
        <taxon>Ilumatobacter</taxon>
    </lineage>
</organism>
<dbReference type="KEGG" id="aym:YM304_20300"/>
<dbReference type="CDD" id="cd16964">
    <property type="entry name" value="YqgF"/>
    <property type="match status" value="1"/>
</dbReference>
<evidence type="ECO:0000259" key="6">
    <source>
        <dbReference type="SMART" id="SM00732"/>
    </source>
</evidence>
<evidence type="ECO:0000256" key="1">
    <source>
        <dbReference type="ARBA" id="ARBA00022490"/>
    </source>
</evidence>
<dbReference type="GO" id="GO:0005829">
    <property type="term" value="C:cytosol"/>
    <property type="evidence" value="ECO:0007669"/>
    <property type="project" value="TreeGrafter"/>
</dbReference>
<evidence type="ECO:0000256" key="4">
    <source>
        <dbReference type="ARBA" id="ARBA00022801"/>
    </source>
</evidence>
<dbReference type="EMBL" id="AP012057">
    <property type="protein sequence ID" value="BAN02344.1"/>
    <property type="molecule type" value="Genomic_DNA"/>
</dbReference>
<comment type="similarity">
    <text evidence="5">Belongs to the YqgF HJR family.</text>
</comment>
<proteinExistence type="inferred from homology"/>
<comment type="subcellular location">
    <subcellularLocation>
        <location evidence="5">Cytoplasm</location>
    </subcellularLocation>
</comment>
<dbReference type="GO" id="GO:0000967">
    <property type="term" value="P:rRNA 5'-end processing"/>
    <property type="evidence" value="ECO:0007669"/>
    <property type="project" value="UniProtKB-UniRule"/>
</dbReference>
<dbReference type="GO" id="GO:0004518">
    <property type="term" value="F:nuclease activity"/>
    <property type="evidence" value="ECO:0007669"/>
    <property type="project" value="UniProtKB-KW"/>
</dbReference>
<dbReference type="Proteomes" id="UP000011863">
    <property type="component" value="Chromosome"/>
</dbReference>
<dbReference type="InterPro" id="IPR012337">
    <property type="entry name" value="RNaseH-like_sf"/>
</dbReference>
<dbReference type="PANTHER" id="PTHR33317:SF4">
    <property type="entry name" value="POLYNUCLEOTIDYL TRANSFERASE, RIBONUCLEASE H-LIKE SUPERFAMILY PROTEIN"/>
    <property type="match status" value="1"/>
</dbReference>
<keyword evidence="3 5" id="KW-0540">Nuclease</keyword>
<dbReference type="InterPro" id="IPR005227">
    <property type="entry name" value="YqgF"/>
</dbReference>
<evidence type="ECO:0000313" key="7">
    <source>
        <dbReference type="EMBL" id="BAN02344.1"/>
    </source>
</evidence>
<comment type="function">
    <text evidence="5">Could be a nuclease involved in processing of the 5'-end of pre-16S rRNA.</text>
</comment>
<reference evidence="7 8" key="1">
    <citation type="journal article" date="2013" name="Int. J. Syst. Evol. Microbiol.">
        <title>Ilumatobacter nonamiense sp. nov. and Ilumatobacter coccineum sp. nov., isolated from seashore sand.</title>
        <authorList>
            <person name="Matsumoto A."/>
            <person name="Kasai H."/>
            <person name="Matsuo Y."/>
            <person name="Shizuri Y."/>
            <person name="Ichikawa N."/>
            <person name="Fujita N."/>
            <person name="Omura S."/>
            <person name="Takahashi Y."/>
        </authorList>
    </citation>
    <scope>NUCLEOTIDE SEQUENCE [LARGE SCALE GENOMIC DNA]</scope>
    <source>
        <strain evidence="8">NBRC 103263 / KCTC 29153 / YM16-304</strain>
    </source>
</reference>
<keyword evidence="8" id="KW-1185">Reference proteome</keyword>
<accession>A0A6C7E2U3</accession>
<dbReference type="SUPFAM" id="SSF53098">
    <property type="entry name" value="Ribonuclease H-like"/>
    <property type="match status" value="1"/>
</dbReference>
<keyword evidence="2 5" id="KW-0690">Ribosome biogenesis</keyword>
<name>A0A6C7E2U3_ILUCY</name>
<evidence type="ECO:0000313" key="8">
    <source>
        <dbReference type="Proteomes" id="UP000011863"/>
    </source>
</evidence>
<gene>
    <name evidence="7" type="ORF">YM304_20300</name>
</gene>
<dbReference type="AlphaFoldDB" id="A0A6C7E2U3"/>
<dbReference type="RefSeq" id="WP_015441591.1">
    <property type="nucleotide sequence ID" value="NC_020520.1"/>
</dbReference>
<dbReference type="OrthoDB" id="9790539at2"/>
<evidence type="ECO:0000256" key="3">
    <source>
        <dbReference type="ARBA" id="ARBA00022722"/>
    </source>
</evidence>
<evidence type="ECO:0000256" key="2">
    <source>
        <dbReference type="ARBA" id="ARBA00022517"/>
    </source>
</evidence>
<dbReference type="EC" id="3.1.-.-" evidence="5"/>
<dbReference type="InterPro" id="IPR006641">
    <property type="entry name" value="YqgF/RNaseH-like_dom"/>
</dbReference>
<keyword evidence="4 5" id="KW-0378">Hydrolase</keyword>
<protein>
    <recommendedName>
        <fullName evidence="5">Putative pre-16S rRNA nuclease</fullName>
        <ecNumber evidence="5">3.1.-.-</ecNumber>
    </recommendedName>
</protein>
<dbReference type="PANTHER" id="PTHR33317">
    <property type="entry name" value="POLYNUCLEOTIDYL TRANSFERASE, RIBONUCLEASE H-LIKE SUPERFAMILY PROTEIN"/>
    <property type="match status" value="1"/>
</dbReference>
<dbReference type="SMART" id="SM00732">
    <property type="entry name" value="YqgFc"/>
    <property type="match status" value="1"/>
</dbReference>
<dbReference type="InterPro" id="IPR037027">
    <property type="entry name" value="YqgF/RNaseH-like_dom_sf"/>
</dbReference>
<sequence>MGADPTRVPGVRALGVDLGSKRIGIAVSDLSGTIGSALTTVHRSRSRRHDHAEIAKLVRDEECEVVVVGLPLSLDGSHSHAAKAATKEARQLASVVGVPVEMYDERFTTVTAERGMMEAGLDAKQRRKVVDKVAAAVMLQAWLEHRRNTWPGDASQRVVPL</sequence>
<feature type="domain" description="YqgF/RNase H-like" evidence="6">
    <location>
        <begin position="11"/>
        <end position="112"/>
    </location>
</feature>
<evidence type="ECO:0000256" key="5">
    <source>
        <dbReference type="HAMAP-Rule" id="MF_00651"/>
    </source>
</evidence>
<dbReference type="Pfam" id="PF03652">
    <property type="entry name" value="RuvX"/>
    <property type="match status" value="1"/>
</dbReference>
<dbReference type="GO" id="GO:0016788">
    <property type="term" value="F:hydrolase activity, acting on ester bonds"/>
    <property type="evidence" value="ECO:0007669"/>
    <property type="project" value="UniProtKB-UniRule"/>
</dbReference>
<dbReference type="Gene3D" id="3.30.420.140">
    <property type="entry name" value="YqgF/RNase H-like domain"/>
    <property type="match status" value="1"/>
</dbReference>
<dbReference type="NCBIfam" id="TIGR00250">
    <property type="entry name" value="RNAse_H_YqgF"/>
    <property type="match status" value="1"/>
</dbReference>
<keyword evidence="1 5" id="KW-0963">Cytoplasm</keyword>
<dbReference type="HAMAP" id="MF_00651">
    <property type="entry name" value="Nuclease_YqgF"/>
    <property type="match status" value="1"/>
</dbReference>